<accession>A0AAW1CGC4</accession>
<sequence length="162" mass="18578">MGTNTVHKVFNNNPIKFKEYVDKIVRVKTIGNKIFEGTVYTIDPVSESIVLIRKNQNDDTSVEFVFGHAVQNIELIGDSDFIPKLFEERLDPNIDLNKKRENLKNWLNKNMIPVEICDDKLIFGDVLTIVPPYELENCLCTNEIVLGNIQKLIRSMPVENVS</sequence>
<dbReference type="InterPro" id="IPR047574">
    <property type="entry name" value="AD"/>
</dbReference>
<organism evidence="2 3">
    <name type="scientific">Rhynocoris fuscipes</name>
    <dbReference type="NCBI Taxonomy" id="488301"/>
    <lineage>
        <taxon>Eukaryota</taxon>
        <taxon>Metazoa</taxon>
        <taxon>Ecdysozoa</taxon>
        <taxon>Arthropoda</taxon>
        <taxon>Hexapoda</taxon>
        <taxon>Insecta</taxon>
        <taxon>Pterygota</taxon>
        <taxon>Neoptera</taxon>
        <taxon>Paraneoptera</taxon>
        <taxon>Hemiptera</taxon>
        <taxon>Heteroptera</taxon>
        <taxon>Panheteroptera</taxon>
        <taxon>Cimicomorpha</taxon>
        <taxon>Reduviidae</taxon>
        <taxon>Harpactorinae</taxon>
        <taxon>Harpactorini</taxon>
        <taxon>Rhynocoris</taxon>
    </lineage>
</organism>
<dbReference type="PANTHER" id="PTHR14710:SF2">
    <property type="entry name" value="GEM-ASSOCIATED PROTEIN 6"/>
    <property type="match status" value="1"/>
</dbReference>
<dbReference type="Gene3D" id="2.30.30.100">
    <property type="match status" value="1"/>
</dbReference>
<dbReference type="GO" id="GO:0000245">
    <property type="term" value="P:spliceosomal complex assembly"/>
    <property type="evidence" value="ECO:0007669"/>
    <property type="project" value="InterPro"/>
</dbReference>
<gene>
    <name evidence="2" type="ORF">O3M35_013274</name>
</gene>
<evidence type="ECO:0000259" key="1">
    <source>
        <dbReference type="PROSITE" id="PS52001"/>
    </source>
</evidence>
<dbReference type="PROSITE" id="PS52001">
    <property type="entry name" value="AD"/>
    <property type="match status" value="1"/>
</dbReference>
<feature type="domain" description="AD" evidence="1">
    <location>
        <begin position="60"/>
        <end position="161"/>
    </location>
</feature>
<evidence type="ECO:0000313" key="3">
    <source>
        <dbReference type="Proteomes" id="UP001461498"/>
    </source>
</evidence>
<dbReference type="Pfam" id="PF20417">
    <property type="entry name" value="Gemin6_C"/>
    <property type="match status" value="1"/>
</dbReference>
<dbReference type="GO" id="GO:0000387">
    <property type="term" value="P:spliceosomal snRNP assembly"/>
    <property type="evidence" value="ECO:0007669"/>
    <property type="project" value="TreeGrafter"/>
</dbReference>
<comment type="caution">
    <text evidence="2">The sequence shown here is derived from an EMBL/GenBank/DDBJ whole genome shotgun (WGS) entry which is preliminary data.</text>
</comment>
<keyword evidence="3" id="KW-1185">Reference proteome</keyword>
<dbReference type="Pfam" id="PF06372">
    <property type="entry name" value="Gemin6"/>
    <property type="match status" value="1"/>
</dbReference>
<name>A0AAW1CGC4_9HEMI</name>
<dbReference type="AlphaFoldDB" id="A0AAW1CGC4"/>
<dbReference type="GO" id="GO:0005634">
    <property type="term" value="C:nucleus"/>
    <property type="evidence" value="ECO:0007669"/>
    <property type="project" value="InterPro"/>
</dbReference>
<dbReference type="InterPro" id="IPR009422">
    <property type="entry name" value="Gemin6"/>
</dbReference>
<dbReference type="InterPro" id="IPR046856">
    <property type="entry name" value="Gemin6_C"/>
</dbReference>
<reference evidence="2 3" key="1">
    <citation type="submission" date="2022-12" db="EMBL/GenBank/DDBJ databases">
        <title>Chromosome-level genome assembly of true bugs.</title>
        <authorList>
            <person name="Ma L."/>
            <person name="Li H."/>
        </authorList>
    </citation>
    <scope>NUCLEOTIDE SEQUENCE [LARGE SCALE GENOMIC DNA]</scope>
    <source>
        <strain evidence="2">Lab_2022b</strain>
    </source>
</reference>
<evidence type="ECO:0000313" key="2">
    <source>
        <dbReference type="EMBL" id="KAK9496433.1"/>
    </source>
</evidence>
<dbReference type="GO" id="GO:0032797">
    <property type="term" value="C:SMN complex"/>
    <property type="evidence" value="ECO:0007669"/>
    <property type="project" value="TreeGrafter"/>
</dbReference>
<proteinExistence type="predicted"/>
<dbReference type="Proteomes" id="UP001461498">
    <property type="component" value="Unassembled WGS sequence"/>
</dbReference>
<dbReference type="EMBL" id="JAPXFL010000083">
    <property type="protein sequence ID" value="KAK9496433.1"/>
    <property type="molecule type" value="Genomic_DNA"/>
</dbReference>
<dbReference type="PANTHER" id="PTHR14710">
    <property type="entry name" value="GEM-ASSOCIATED PROTEIN 6"/>
    <property type="match status" value="1"/>
</dbReference>
<protein>
    <recommendedName>
        <fullName evidence="1">AD domain-containing protein</fullName>
    </recommendedName>
</protein>
<dbReference type="InterPro" id="IPR046857">
    <property type="entry name" value="Gemin6_Sm-like_dom"/>
</dbReference>